<name>A0A1M4Y124_9FIRM</name>
<dbReference type="InterPro" id="IPR007085">
    <property type="entry name" value="DNA/pantothenate-metab_flavo_C"/>
</dbReference>
<dbReference type="STRING" id="1120975.SAMN02746064_01655"/>
<gene>
    <name evidence="2" type="ORF">SAMN02746064_01655</name>
</gene>
<dbReference type="GO" id="GO:0016874">
    <property type="term" value="F:ligase activity"/>
    <property type="evidence" value="ECO:0007669"/>
    <property type="project" value="UniProtKB-KW"/>
</dbReference>
<evidence type="ECO:0000313" key="2">
    <source>
        <dbReference type="EMBL" id="SHE99405.1"/>
    </source>
</evidence>
<evidence type="ECO:0000313" key="3">
    <source>
        <dbReference type="Proteomes" id="UP000184251"/>
    </source>
</evidence>
<dbReference type="AlphaFoldDB" id="A0A1M4Y124"/>
<dbReference type="Proteomes" id="UP000184251">
    <property type="component" value="Unassembled WGS sequence"/>
</dbReference>
<sequence>MLKVVVTAGGTSESIDGVRRITNCSTGTLSSMIAERFVDYGLRTGKDLKLYYIHTDNCKMPSIKHGMEMLKFINATSTYEVKDTVEKLLTEEKIDLFVHCMAVSDFSMHCYLSMEELAGHIMEMNLQSQPTSKEDIIKHFQDLVPQEQKKISSKDDICMFMKRTPKIINMIKKISPETFLIGFKLLSGGSFEDLLASARIQILENDSDFVLANDTKNIGNGKHEAVLIDRHGDILGSFETKDHIAAGLVKMLVKKGVI</sequence>
<dbReference type="InterPro" id="IPR035929">
    <property type="entry name" value="CoaB-like_sf"/>
</dbReference>
<keyword evidence="3" id="KW-1185">Reference proteome</keyword>
<dbReference type="SUPFAM" id="SSF102645">
    <property type="entry name" value="CoaB-like"/>
    <property type="match status" value="1"/>
</dbReference>
<accession>A0A1M4Y124</accession>
<organism evidence="2 3">
    <name type="scientific">Alkalibacter saccharofermentans DSM 14828</name>
    <dbReference type="NCBI Taxonomy" id="1120975"/>
    <lineage>
        <taxon>Bacteria</taxon>
        <taxon>Bacillati</taxon>
        <taxon>Bacillota</taxon>
        <taxon>Clostridia</taxon>
        <taxon>Eubacteriales</taxon>
        <taxon>Eubacteriaceae</taxon>
        <taxon>Alkalibacter</taxon>
    </lineage>
</organism>
<protein>
    <submittedName>
        <fullName evidence="2">Phosphopantothenate-cysteine ligase</fullName>
    </submittedName>
</protein>
<dbReference type="EMBL" id="FQTU01000011">
    <property type="protein sequence ID" value="SHE99405.1"/>
    <property type="molecule type" value="Genomic_DNA"/>
</dbReference>
<keyword evidence="2" id="KW-0436">Ligase</keyword>
<proteinExistence type="predicted"/>
<dbReference type="Pfam" id="PF04127">
    <property type="entry name" value="DFP"/>
    <property type="match status" value="2"/>
</dbReference>
<feature type="domain" description="DNA/pantothenate metabolism flavoprotein C-terminal" evidence="1">
    <location>
        <begin position="3"/>
        <end position="113"/>
    </location>
</feature>
<dbReference type="Gene3D" id="3.40.50.10300">
    <property type="entry name" value="CoaB-like"/>
    <property type="match status" value="1"/>
</dbReference>
<evidence type="ECO:0000259" key="1">
    <source>
        <dbReference type="Pfam" id="PF04127"/>
    </source>
</evidence>
<dbReference type="OrthoDB" id="9802554at2"/>
<dbReference type="GO" id="GO:0015937">
    <property type="term" value="P:coenzyme A biosynthetic process"/>
    <property type="evidence" value="ECO:0007669"/>
    <property type="project" value="UniProtKB-ARBA"/>
</dbReference>
<dbReference type="RefSeq" id="WP_073270952.1">
    <property type="nucleotide sequence ID" value="NZ_FQTU01000011.1"/>
</dbReference>
<feature type="domain" description="DNA/pantothenate metabolism flavoprotein C-terminal" evidence="1">
    <location>
        <begin position="147"/>
        <end position="253"/>
    </location>
</feature>
<reference evidence="2 3" key="1">
    <citation type="submission" date="2016-11" db="EMBL/GenBank/DDBJ databases">
        <authorList>
            <person name="Jaros S."/>
            <person name="Januszkiewicz K."/>
            <person name="Wedrychowicz H."/>
        </authorList>
    </citation>
    <scope>NUCLEOTIDE SEQUENCE [LARGE SCALE GENOMIC DNA]</scope>
    <source>
        <strain evidence="2 3">DSM 14828</strain>
    </source>
</reference>